<dbReference type="Pfam" id="PF21789">
    <property type="entry name" value="TNP-like_RNaseH_C"/>
    <property type="match status" value="1"/>
</dbReference>
<evidence type="ECO:0000259" key="1">
    <source>
        <dbReference type="Pfam" id="PF21789"/>
    </source>
</evidence>
<sequence length="255" mass="29118">MDPPHNIKKLRNNLEKSSLTGTARSFKFNGKHILWSHLKEAYLHDKTNARAPVTSCKIKDSHFQLTPAKRMRNHLAADIFSDDMVELLDNYQEFKRDQKGDADSMALTREYLTAANLFVKTFANTKPIRTMGDPRLVQLDGALQWFLDWREDVMESEYQTAKERNKAYISDKLHFDLCSMVLGYKSYVHTMTTQFPGMGLVSASTNQDALENMFGCIRASYGSNTNPTVLQYGPSVNGYIHCRSFKVRNGNASRK</sequence>
<gene>
    <name evidence="2" type="primary">Hypp8406</name>
    <name evidence="2" type="ORF">BLAG_LOCUS10080</name>
</gene>
<dbReference type="OrthoDB" id="5987487at2759"/>
<name>A0A8J9Z6X2_BRALA</name>
<protein>
    <submittedName>
        <fullName evidence="2">Hypp8406 protein</fullName>
    </submittedName>
</protein>
<proteinExistence type="predicted"/>
<evidence type="ECO:0000313" key="2">
    <source>
        <dbReference type="EMBL" id="CAH1248775.1"/>
    </source>
</evidence>
<accession>A0A8J9Z6X2</accession>
<keyword evidence="3" id="KW-1185">Reference proteome</keyword>
<evidence type="ECO:0000313" key="3">
    <source>
        <dbReference type="Proteomes" id="UP000838412"/>
    </source>
</evidence>
<organism evidence="2 3">
    <name type="scientific">Branchiostoma lanceolatum</name>
    <name type="common">Common lancelet</name>
    <name type="synonym">Amphioxus lanceolatum</name>
    <dbReference type="NCBI Taxonomy" id="7740"/>
    <lineage>
        <taxon>Eukaryota</taxon>
        <taxon>Metazoa</taxon>
        <taxon>Chordata</taxon>
        <taxon>Cephalochordata</taxon>
        <taxon>Leptocardii</taxon>
        <taxon>Amphioxiformes</taxon>
        <taxon>Branchiostomatidae</taxon>
        <taxon>Branchiostoma</taxon>
    </lineage>
</organism>
<dbReference type="AlphaFoldDB" id="A0A8J9Z6X2"/>
<dbReference type="EMBL" id="OV696702">
    <property type="protein sequence ID" value="CAH1248775.1"/>
    <property type="molecule type" value="Genomic_DNA"/>
</dbReference>
<dbReference type="Proteomes" id="UP000838412">
    <property type="component" value="Chromosome 17"/>
</dbReference>
<feature type="domain" description="Transposable element P transposase-like RNase H C-terminal" evidence="1">
    <location>
        <begin position="206"/>
        <end position="232"/>
    </location>
</feature>
<dbReference type="InterPro" id="IPR048367">
    <property type="entry name" value="TNP-like_RNaseH_C"/>
</dbReference>
<reference evidence="2" key="1">
    <citation type="submission" date="2022-01" db="EMBL/GenBank/DDBJ databases">
        <authorList>
            <person name="Braso-Vives M."/>
        </authorList>
    </citation>
    <scope>NUCLEOTIDE SEQUENCE</scope>
</reference>